<dbReference type="InterPro" id="IPR045469">
    <property type="entry name" value="Nis1"/>
</dbReference>
<reference evidence="2 3" key="1">
    <citation type="submission" date="2018-11" db="EMBL/GenBank/DDBJ databases">
        <title>Genome sequence and assembly of Colletotrichum spinosum.</title>
        <authorList>
            <person name="Gan P."/>
            <person name="Shirasu K."/>
        </authorList>
    </citation>
    <scope>NUCLEOTIDE SEQUENCE [LARGE SCALE GENOMIC DNA]</scope>
    <source>
        <strain evidence="2 3">CBS 515.97</strain>
    </source>
</reference>
<evidence type="ECO:0008006" key="4">
    <source>
        <dbReference type="Google" id="ProtNLM"/>
    </source>
</evidence>
<sequence>MQFLTSLAAAASLVSLASARISGIALPQTVKAGDNINAIVVTEGYIQSVQDIAIAFGVAPAASAYPGTLSTLLGSFYLGPEQSNVQNNITEPITIPESLVPGEYVIAASLFSLYGASSSPTVSNYNVTVNVGNETSTTYVRSQFYVGNSNSTVCLGGYTRKI</sequence>
<feature type="chain" id="PRO_5020628749" description="Secreted effector NIS1" evidence="1">
    <location>
        <begin position="20"/>
        <end position="162"/>
    </location>
</feature>
<gene>
    <name evidence="2" type="ORF">C8035_v006638</name>
</gene>
<dbReference type="Pfam" id="PF19271">
    <property type="entry name" value="Nis1"/>
    <property type="match status" value="1"/>
</dbReference>
<evidence type="ECO:0000313" key="2">
    <source>
        <dbReference type="EMBL" id="TDZ29228.1"/>
    </source>
</evidence>
<dbReference type="SMR" id="A0A4R8PUY6"/>
<comment type="caution">
    <text evidence="2">The sequence shown here is derived from an EMBL/GenBank/DDBJ whole genome shotgun (WGS) entry which is preliminary data.</text>
</comment>
<keyword evidence="1" id="KW-0732">Signal</keyword>
<dbReference type="EMBL" id="QAPG01000296">
    <property type="protein sequence ID" value="TDZ29228.1"/>
    <property type="molecule type" value="Genomic_DNA"/>
</dbReference>
<evidence type="ECO:0000256" key="1">
    <source>
        <dbReference type="SAM" id="SignalP"/>
    </source>
</evidence>
<name>A0A4R8PUY6_9PEZI</name>
<organism evidence="2 3">
    <name type="scientific">Colletotrichum spinosum</name>
    <dbReference type="NCBI Taxonomy" id="1347390"/>
    <lineage>
        <taxon>Eukaryota</taxon>
        <taxon>Fungi</taxon>
        <taxon>Dikarya</taxon>
        <taxon>Ascomycota</taxon>
        <taxon>Pezizomycotina</taxon>
        <taxon>Sordariomycetes</taxon>
        <taxon>Hypocreomycetidae</taxon>
        <taxon>Glomerellales</taxon>
        <taxon>Glomerellaceae</taxon>
        <taxon>Colletotrichum</taxon>
        <taxon>Colletotrichum orbiculare species complex</taxon>
    </lineage>
</organism>
<keyword evidence="3" id="KW-1185">Reference proteome</keyword>
<protein>
    <recommendedName>
        <fullName evidence="4">Secreted effector NIS1</fullName>
    </recommendedName>
</protein>
<dbReference type="Proteomes" id="UP000295083">
    <property type="component" value="Unassembled WGS sequence"/>
</dbReference>
<dbReference type="AlphaFoldDB" id="A0A4R8PUY6"/>
<evidence type="ECO:0000313" key="3">
    <source>
        <dbReference type="Proteomes" id="UP000295083"/>
    </source>
</evidence>
<accession>A0A4R8PUY6</accession>
<proteinExistence type="predicted"/>
<feature type="signal peptide" evidence="1">
    <location>
        <begin position="1"/>
        <end position="19"/>
    </location>
</feature>